<reference evidence="2" key="1">
    <citation type="submission" date="2021-06" db="EMBL/GenBank/DDBJ databases">
        <authorList>
            <person name="Kallberg Y."/>
            <person name="Tangrot J."/>
            <person name="Rosling A."/>
        </authorList>
    </citation>
    <scope>NUCLEOTIDE SEQUENCE</scope>
    <source>
        <strain evidence="2">IN212</strain>
    </source>
</reference>
<dbReference type="Proteomes" id="UP000789396">
    <property type="component" value="Unassembled WGS sequence"/>
</dbReference>
<evidence type="ECO:0000256" key="1">
    <source>
        <dbReference type="SAM" id="MobiDB-lite"/>
    </source>
</evidence>
<proteinExistence type="predicted"/>
<evidence type="ECO:0000313" key="2">
    <source>
        <dbReference type="EMBL" id="CAG8817290.1"/>
    </source>
</evidence>
<dbReference type="EMBL" id="CAJVPZ010094098">
    <property type="protein sequence ID" value="CAG8817290.1"/>
    <property type="molecule type" value="Genomic_DNA"/>
</dbReference>
<comment type="caution">
    <text evidence="2">The sequence shown here is derived from an EMBL/GenBank/DDBJ whole genome shotgun (WGS) entry which is preliminary data.</text>
</comment>
<accession>A0A9N9K932</accession>
<feature type="compositionally biased region" description="Acidic residues" evidence="1">
    <location>
        <begin position="25"/>
        <end position="35"/>
    </location>
</feature>
<gene>
    <name evidence="2" type="ORF">RFULGI_LOCUS19336</name>
</gene>
<feature type="non-terminal residue" evidence="2">
    <location>
        <position position="89"/>
    </location>
</feature>
<name>A0A9N9K932_9GLOM</name>
<protein>
    <submittedName>
        <fullName evidence="2">9610_t:CDS:1</fullName>
    </submittedName>
</protein>
<feature type="region of interest" description="Disordered" evidence="1">
    <location>
        <begin position="16"/>
        <end position="38"/>
    </location>
</feature>
<evidence type="ECO:0000313" key="3">
    <source>
        <dbReference type="Proteomes" id="UP000789396"/>
    </source>
</evidence>
<feature type="non-terminal residue" evidence="2">
    <location>
        <position position="1"/>
    </location>
</feature>
<sequence>SGTINLSNIMHVSMLNNSVNGGENSTDEINNEEDNINTTNNEVISVGTLDATNILDCHPADHQNSKIELQYLFSRILTQPSFVNALEQD</sequence>
<keyword evidence="3" id="KW-1185">Reference proteome</keyword>
<dbReference type="AlphaFoldDB" id="A0A9N9K932"/>
<dbReference type="OrthoDB" id="2482065at2759"/>
<organism evidence="2 3">
    <name type="scientific">Racocetra fulgida</name>
    <dbReference type="NCBI Taxonomy" id="60492"/>
    <lineage>
        <taxon>Eukaryota</taxon>
        <taxon>Fungi</taxon>
        <taxon>Fungi incertae sedis</taxon>
        <taxon>Mucoromycota</taxon>
        <taxon>Glomeromycotina</taxon>
        <taxon>Glomeromycetes</taxon>
        <taxon>Diversisporales</taxon>
        <taxon>Gigasporaceae</taxon>
        <taxon>Racocetra</taxon>
    </lineage>
</organism>